<evidence type="ECO:0000256" key="3">
    <source>
        <dbReference type="ARBA" id="ARBA00004906"/>
    </source>
</evidence>
<dbReference type="GO" id="GO:0061630">
    <property type="term" value="F:ubiquitin protein ligase activity"/>
    <property type="evidence" value="ECO:0007669"/>
    <property type="project" value="UniProtKB-EC"/>
</dbReference>
<dbReference type="Pfam" id="PF13639">
    <property type="entry name" value="zf-RING_2"/>
    <property type="match status" value="1"/>
</dbReference>
<evidence type="ECO:0000256" key="8">
    <source>
        <dbReference type="ARBA" id="ARBA00022771"/>
    </source>
</evidence>
<keyword evidence="5" id="KW-0808">Transferase</keyword>
<dbReference type="Proteomes" id="UP000436088">
    <property type="component" value="Unassembled WGS sequence"/>
</dbReference>
<gene>
    <name evidence="17" type="ORF">F3Y22_tig00111644pilonHSYRG00137</name>
</gene>
<dbReference type="Gene3D" id="3.30.40.10">
    <property type="entry name" value="Zinc/RING finger domain, C3HC4 (zinc finger)"/>
    <property type="match status" value="1"/>
</dbReference>
<evidence type="ECO:0000256" key="4">
    <source>
        <dbReference type="ARBA" id="ARBA00012483"/>
    </source>
</evidence>
<dbReference type="EMBL" id="VEPZ02001393">
    <property type="protein sequence ID" value="KAE8675782.1"/>
    <property type="molecule type" value="Genomic_DNA"/>
</dbReference>
<comment type="subcellular location">
    <subcellularLocation>
        <location evidence="2">Membrane</location>
        <topology evidence="2">Single-pass membrane protein</topology>
    </subcellularLocation>
</comment>
<dbReference type="InterPro" id="IPR013083">
    <property type="entry name" value="Znf_RING/FYVE/PHD"/>
</dbReference>
<evidence type="ECO:0000256" key="13">
    <source>
        <dbReference type="ARBA" id="ARBA00024209"/>
    </source>
</evidence>
<dbReference type="PROSITE" id="PS50089">
    <property type="entry name" value="ZF_RING_2"/>
    <property type="match status" value="1"/>
</dbReference>
<dbReference type="PANTHER" id="PTHR46279">
    <property type="entry name" value="RING/U-BOX SUPERFAMILY PROTEIN"/>
    <property type="match status" value="1"/>
</dbReference>
<evidence type="ECO:0000256" key="5">
    <source>
        <dbReference type="ARBA" id="ARBA00022679"/>
    </source>
</evidence>
<comment type="catalytic activity">
    <reaction evidence="1">
        <text>S-ubiquitinyl-[E2 ubiquitin-conjugating enzyme]-L-cysteine + [acceptor protein]-L-lysine = [E2 ubiquitin-conjugating enzyme]-L-cysteine + N(6)-ubiquitinyl-[acceptor protein]-L-lysine.</text>
        <dbReference type="EC" id="2.3.2.27"/>
    </reaction>
</comment>
<dbReference type="PANTHER" id="PTHR46279:SF6">
    <property type="entry name" value="RING-TYPE E3 UBIQUITIN TRANSFERASE"/>
    <property type="match status" value="1"/>
</dbReference>
<evidence type="ECO:0000256" key="2">
    <source>
        <dbReference type="ARBA" id="ARBA00004167"/>
    </source>
</evidence>
<keyword evidence="8 14" id="KW-0863">Zinc-finger</keyword>
<evidence type="ECO:0000256" key="11">
    <source>
        <dbReference type="ARBA" id="ARBA00022989"/>
    </source>
</evidence>
<evidence type="ECO:0000256" key="1">
    <source>
        <dbReference type="ARBA" id="ARBA00000900"/>
    </source>
</evidence>
<keyword evidence="18" id="KW-1185">Reference proteome</keyword>
<evidence type="ECO:0000313" key="17">
    <source>
        <dbReference type="EMBL" id="KAE8675782.1"/>
    </source>
</evidence>
<keyword evidence="12 15" id="KW-0472">Membrane</keyword>
<dbReference type="AlphaFoldDB" id="A0A6A2XJQ4"/>
<evidence type="ECO:0000256" key="6">
    <source>
        <dbReference type="ARBA" id="ARBA00022692"/>
    </source>
</evidence>
<keyword evidence="6 15" id="KW-0812">Transmembrane</keyword>
<dbReference type="InterPro" id="IPR001841">
    <property type="entry name" value="Znf_RING"/>
</dbReference>
<feature type="domain" description="RING-type" evidence="16">
    <location>
        <begin position="320"/>
        <end position="359"/>
    </location>
</feature>
<dbReference type="GO" id="GO:0008270">
    <property type="term" value="F:zinc ion binding"/>
    <property type="evidence" value="ECO:0007669"/>
    <property type="project" value="UniProtKB-KW"/>
</dbReference>
<comment type="pathway">
    <text evidence="3">Protein modification; protein ubiquitination.</text>
</comment>
<name>A0A6A2XJQ4_HIBSY</name>
<evidence type="ECO:0000256" key="12">
    <source>
        <dbReference type="ARBA" id="ARBA00023136"/>
    </source>
</evidence>
<sequence length="377" mass="42966">MVPTWWPKEKKKRMHVEIDVVKMENTNYSMVEIDGPDSADGEMPRQKHEASDLGYTPQGSPCRRLYRLNCFVLLGIARSHQERLIIMQDVAMARIVISRGYSTWFMSLVDGFALENILSEKEICHVRSSPWVVNGEESYSGEREPVDVVLVDEPVNRARRNPDNGGLRIGYLGNFEQINEPHYVRSHCLVIEISFDDENMLLAQKILARSFQRRIVIVISKDSGTFLQSDEDERVEMEEKGLSIEAKFDIMFGVGITLSLIVGLVIHFKVDRRHNDQNPNPEAFSVVKCLDGRTIELYPMTLLGESRRLATPSDNTSSSCLSEYRAKETLRTILGCNHYFHDVCIDEWLMLNVACPLYRCSPEKHTSMVALSSSLSS</sequence>
<dbReference type="EC" id="2.3.2.27" evidence="4"/>
<evidence type="ECO:0000313" key="18">
    <source>
        <dbReference type="Proteomes" id="UP000436088"/>
    </source>
</evidence>
<comment type="similarity">
    <text evidence="13">Belongs to the RING-type zinc finger family. ATL subfamily.</text>
</comment>
<comment type="caution">
    <text evidence="17">The sequence shown here is derived from an EMBL/GenBank/DDBJ whole genome shotgun (WGS) entry which is preliminary data.</text>
</comment>
<evidence type="ECO:0000256" key="7">
    <source>
        <dbReference type="ARBA" id="ARBA00022723"/>
    </source>
</evidence>
<protein>
    <recommendedName>
        <fullName evidence="4">RING-type E3 ubiquitin transferase</fullName>
        <ecNumber evidence="4">2.3.2.27</ecNumber>
    </recommendedName>
</protein>
<evidence type="ECO:0000256" key="9">
    <source>
        <dbReference type="ARBA" id="ARBA00022786"/>
    </source>
</evidence>
<keyword evidence="9" id="KW-0833">Ubl conjugation pathway</keyword>
<reference evidence="17" key="1">
    <citation type="submission" date="2019-09" db="EMBL/GenBank/DDBJ databases">
        <title>Draft genome information of white flower Hibiscus syriacus.</title>
        <authorList>
            <person name="Kim Y.-M."/>
        </authorList>
    </citation>
    <scope>NUCLEOTIDE SEQUENCE [LARGE SCALE GENOMIC DNA]</scope>
    <source>
        <strain evidence="17">YM2019G1</strain>
    </source>
</reference>
<dbReference type="SUPFAM" id="SSF57850">
    <property type="entry name" value="RING/U-box"/>
    <property type="match status" value="1"/>
</dbReference>
<keyword evidence="10" id="KW-0862">Zinc</keyword>
<evidence type="ECO:0000256" key="10">
    <source>
        <dbReference type="ARBA" id="ARBA00022833"/>
    </source>
</evidence>
<proteinExistence type="inferred from homology"/>
<evidence type="ECO:0000259" key="16">
    <source>
        <dbReference type="PROSITE" id="PS50089"/>
    </source>
</evidence>
<evidence type="ECO:0000256" key="14">
    <source>
        <dbReference type="PROSITE-ProRule" id="PRU00175"/>
    </source>
</evidence>
<keyword evidence="11 15" id="KW-1133">Transmembrane helix</keyword>
<evidence type="ECO:0000256" key="15">
    <source>
        <dbReference type="SAM" id="Phobius"/>
    </source>
</evidence>
<keyword evidence="7" id="KW-0479">Metal-binding</keyword>
<dbReference type="InterPro" id="IPR046948">
    <property type="entry name" value="ATL20-22-like"/>
</dbReference>
<dbReference type="GO" id="GO:0016020">
    <property type="term" value="C:membrane"/>
    <property type="evidence" value="ECO:0007669"/>
    <property type="project" value="UniProtKB-SubCell"/>
</dbReference>
<accession>A0A6A2XJQ4</accession>
<feature type="transmembrane region" description="Helical" evidence="15">
    <location>
        <begin position="250"/>
        <end position="268"/>
    </location>
</feature>
<organism evidence="17 18">
    <name type="scientific">Hibiscus syriacus</name>
    <name type="common">Rose of Sharon</name>
    <dbReference type="NCBI Taxonomy" id="106335"/>
    <lineage>
        <taxon>Eukaryota</taxon>
        <taxon>Viridiplantae</taxon>
        <taxon>Streptophyta</taxon>
        <taxon>Embryophyta</taxon>
        <taxon>Tracheophyta</taxon>
        <taxon>Spermatophyta</taxon>
        <taxon>Magnoliopsida</taxon>
        <taxon>eudicotyledons</taxon>
        <taxon>Gunneridae</taxon>
        <taxon>Pentapetalae</taxon>
        <taxon>rosids</taxon>
        <taxon>malvids</taxon>
        <taxon>Malvales</taxon>
        <taxon>Malvaceae</taxon>
        <taxon>Malvoideae</taxon>
        <taxon>Hibiscus</taxon>
    </lineage>
</organism>